<organism evidence="2 3">
    <name type="scientific">Albula glossodonta</name>
    <name type="common">roundjaw bonefish</name>
    <dbReference type="NCBI Taxonomy" id="121402"/>
    <lineage>
        <taxon>Eukaryota</taxon>
        <taxon>Metazoa</taxon>
        <taxon>Chordata</taxon>
        <taxon>Craniata</taxon>
        <taxon>Vertebrata</taxon>
        <taxon>Euteleostomi</taxon>
        <taxon>Actinopterygii</taxon>
        <taxon>Neopterygii</taxon>
        <taxon>Teleostei</taxon>
        <taxon>Albuliformes</taxon>
        <taxon>Albulidae</taxon>
        <taxon>Albula</taxon>
    </lineage>
</organism>
<dbReference type="EMBL" id="JAFBMS010000007">
    <property type="protein sequence ID" value="KAG9350614.1"/>
    <property type="molecule type" value="Genomic_DNA"/>
</dbReference>
<keyword evidence="3" id="KW-1185">Reference proteome</keyword>
<gene>
    <name evidence="2" type="ORF">JZ751_024503</name>
</gene>
<comment type="caution">
    <text evidence="2">The sequence shown here is derived from an EMBL/GenBank/DDBJ whole genome shotgun (WGS) entry which is preliminary data.</text>
</comment>
<evidence type="ECO:0000313" key="3">
    <source>
        <dbReference type="Proteomes" id="UP000824540"/>
    </source>
</evidence>
<name>A0A8T2PDH7_9TELE</name>
<feature type="region of interest" description="Disordered" evidence="1">
    <location>
        <begin position="1"/>
        <end position="43"/>
    </location>
</feature>
<sequence length="75" mass="8340">MQTEEESEQQRASLPHPLSVVRFEVGDPPSMPPPPPTRPPPYSCHSEKCCNHLPTLWADSQVTFLCGGFPERPNA</sequence>
<feature type="compositionally biased region" description="Pro residues" evidence="1">
    <location>
        <begin position="29"/>
        <end position="42"/>
    </location>
</feature>
<accession>A0A8T2PDH7</accession>
<protein>
    <submittedName>
        <fullName evidence="2">Uncharacterized protein</fullName>
    </submittedName>
</protein>
<evidence type="ECO:0000313" key="2">
    <source>
        <dbReference type="EMBL" id="KAG9350614.1"/>
    </source>
</evidence>
<dbReference type="AlphaFoldDB" id="A0A8T2PDH7"/>
<dbReference type="Proteomes" id="UP000824540">
    <property type="component" value="Unassembled WGS sequence"/>
</dbReference>
<evidence type="ECO:0000256" key="1">
    <source>
        <dbReference type="SAM" id="MobiDB-lite"/>
    </source>
</evidence>
<proteinExistence type="predicted"/>
<reference evidence="2" key="1">
    <citation type="thesis" date="2021" institute="BYU ScholarsArchive" country="Provo, UT, USA">
        <title>Applications of and Algorithms for Genome Assembly and Genomic Analyses with an Emphasis on Marine Teleosts.</title>
        <authorList>
            <person name="Pickett B.D."/>
        </authorList>
    </citation>
    <scope>NUCLEOTIDE SEQUENCE</scope>
    <source>
        <strain evidence="2">HI-2016</strain>
    </source>
</reference>